<protein>
    <recommendedName>
        <fullName evidence="4">15-cis-phytoene synthase</fullName>
        <ecNumber evidence="4">2.5.1.32</ecNumber>
    </recommendedName>
</protein>
<dbReference type="PANTHER" id="PTHR31480">
    <property type="entry name" value="BIFUNCTIONAL LYCOPENE CYCLASE/PHYTOENE SYNTHASE"/>
    <property type="match status" value="1"/>
</dbReference>
<sequence length="449" mass="51886">MCPATLSYSSNSCLNARNENFSSQKCRGKLPIRAEVLTVSPKKREQKKIHELLTAQGIAHTHRRVREVVWKQTHVTNDFCRNPSFDPVFLDEAYELCRNICAEYAKTFYLGTKLMTAERQKAIWAIYVWCRRTDELVDGPNADYMNNSVLDRWEERLEDIFNYKPYDMLDAALTDTICKFPLDIKPFKDMIDGMRMDTRKSQYANFQELYMYCYCVAGTVGLMSVPIMGIAPECPVSAQTVYNSALHLGIGNQLTNILRDVGEDALRGRVYLPQDELAQFGIRDEDVFARKVTDQWREFMKEQIRRARFYFNLAEEGASHLNKASRWPVWSSLILYRKILDAIEENDYDNLTKRAYVGRAKKLVTLPVSYARALSLPSLAIQQTKTRRIAHTSTSYTRCPAISHQHRYRITLSTKTLDSDGKKYPCVYASTRIGTMRSNLRPHGFQPLH</sequence>
<dbReference type="EC" id="2.5.1.32" evidence="4"/>
<evidence type="ECO:0000256" key="1">
    <source>
        <dbReference type="ARBA" id="ARBA00001805"/>
    </source>
</evidence>
<dbReference type="GO" id="GO:0009536">
    <property type="term" value="C:plastid"/>
    <property type="evidence" value="ECO:0007669"/>
    <property type="project" value="UniProtKB-ARBA"/>
</dbReference>
<evidence type="ECO:0000256" key="4">
    <source>
        <dbReference type="ARBA" id="ARBA00012396"/>
    </source>
</evidence>
<dbReference type="InterPro" id="IPR008949">
    <property type="entry name" value="Isoprenoid_synthase_dom_sf"/>
</dbReference>
<dbReference type="PROSITE" id="PS01044">
    <property type="entry name" value="SQUALEN_PHYTOEN_SYN_1"/>
    <property type="match status" value="1"/>
</dbReference>
<dbReference type="InterPro" id="IPR019845">
    <property type="entry name" value="Squalene/phytoene_synthase_CS"/>
</dbReference>
<evidence type="ECO:0000256" key="5">
    <source>
        <dbReference type="ARBA" id="ARBA00022679"/>
    </source>
</evidence>
<dbReference type="CDD" id="cd00683">
    <property type="entry name" value="Trans_IPPS_HH"/>
    <property type="match status" value="1"/>
</dbReference>
<dbReference type="SFLD" id="SFLDG01212">
    <property type="entry name" value="Phytoene_synthase_like"/>
    <property type="match status" value="1"/>
</dbReference>
<evidence type="ECO:0000313" key="8">
    <source>
        <dbReference type="EMBL" id="KAK4380734.1"/>
    </source>
</evidence>
<keyword evidence="9" id="KW-1185">Reference proteome</keyword>
<dbReference type="GO" id="GO:0016117">
    <property type="term" value="P:carotenoid biosynthetic process"/>
    <property type="evidence" value="ECO:0007669"/>
    <property type="project" value="UniProtKB-KW"/>
</dbReference>
<dbReference type="InterPro" id="IPR033904">
    <property type="entry name" value="Trans_IPPS_HH"/>
</dbReference>
<dbReference type="AlphaFoldDB" id="A0AAE1T2W4"/>
<dbReference type="GO" id="GO:0051996">
    <property type="term" value="F:squalene synthase [NAD(P)H] activity"/>
    <property type="evidence" value="ECO:0007669"/>
    <property type="project" value="InterPro"/>
</dbReference>
<dbReference type="InterPro" id="IPR044843">
    <property type="entry name" value="Trans_IPPS_bact-type"/>
</dbReference>
<dbReference type="FunFam" id="1.10.600.10:FF:000004">
    <property type="entry name" value="Phytoene synthase chloroplastic"/>
    <property type="match status" value="1"/>
</dbReference>
<dbReference type="Pfam" id="PF00494">
    <property type="entry name" value="SQS_PSY"/>
    <property type="match status" value="1"/>
</dbReference>
<comment type="catalytic activity">
    <reaction evidence="1">
        <text>2 (2E,6E,10E)-geranylgeranyl diphosphate = 15-cis-phytoene + 2 diphosphate</text>
        <dbReference type="Rhea" id="RHEA:34475"/>
        <dbReference type="ChEBI" id="CHEBI:27787"/>
        <dbReference type="ChEBI" id="CHEBI:33019"/>
        <dbReference type="ChEBI" id="CHEBI:58756"/>
        <dbReference type="EC" id="2.5.1.32"/>
    </reaction>
</comment>
<dbReference type="EMBL" id="JAVYJV010000001">
    <property type="protein sequence ID" value="KAK4380734.1"/>
    <property type="molecule type" value="Genomic_DNA"/>
</dbReference>
<keyword evidence="6" id="KW-0125">Carotenoid biosynthesis</keyword>
<evidence type="ECO:0000313" key="9">
    <source>
        <dbReference type="Proteomes" id="UP001291623"/>
    </source>
</evidence>
<dbReference type="Gene3D" id="1.10.600.10">
    <property type="entry name" value="Farnesyl Diphosphate Synthase"/>
    <property type="match status" value="1"/>
</dbReference>
<gene>
    <name evidence="8" type="ORF">RND71_002596</name>
</gene>
<keyword evidence="7" id="KW-0414">Isoprene biosynthesis</keyword>
<keyword evidence="5" id="KW-0808">Transferase</keyword>
<dbReference type="GO" id="GO:0046905">
    <property type="term" value="F:15-cis-phytoene synthase activity"/>
    <property type="evidence" value="ECO:0007669"/>
    <property type="project" value="UniProtKB-EC"/>
</dbReference>
<comment type="caution">
    <text evidence="8">The sequence shown here is derived from an EMBL/GenBank/DDBJ whole genome shotgun (WGS) entry which is preliminary data.</text>
</comment>
<dbReference type="PROSITE" id="PS01045">
    <property type="entry name" value="SQUALEN_PHYTOEN_SYN_2"/>
    <property type="match status" value="1"/>
</dbReference>
<comment type="similarity">
    <text evidence="3">Belongs to the phytoene/squalene synthase family.</text>
</comment>
<evidence type="ECO:0000256" key="7">
    <source>
        <dbReference type="ARBA" id="ARBA00023229"/>
    </source>
</evidence>
<proteinExistence type="inferred from homology"/>
<organism evidence="8 9">
    <name type="scientific">Anisodus tanguticus</name>
    <dbReference type="NCBI Taxonomy" id="243964"/>
    <lineage>
        <taxon>Eukaryota</taxon>
        <taxon>Viridiplantae</taxon>
        <taxon>Streptophyta</taxon>
        <taxon>Embryophyta</taxon>
        <taxon>Tracheophyta</taxon>
        <taxon>Spermatophyta</taxon>
        <taxon>Magnoliopsida</taxon>
        <taxon>eudicotyledons</taxon>
        <taxon>Gunneridae</taxon>
        <taxon>Pentapetalae</taxon>
        <taxon>asterids</taxon>
        <taxon>lamiids</taxon>
        <taxon>Solanales</taxon>
        <taxon>Solanaceae</taxon>
        <taxon>Solanoideae</taxon>
        <taxon>Hyoscyameae</taxon>
        <taxon>Anisodus</taxon>
    </lineage>
</organism>
<evidence type="ECO:0000256" key="2">
    <source>
        <dbReference type="ARBA" id="ARBA00005172"/>
    </source>
</evidence>
<name>A0AAE1T2W4_9SOLA</name>
<evidence type="ECO:0000256" key="3">
    <source>
        <dbReference type="ARBA" id="ARBA00006251"/>
    </source>
</evidence>
<dbReference type="SUPFAM" id="SSF48576">
    <property type="entry name" value="Terpenoid synthases"/>
    <property type="match status" value="1"/>
</dbReference>
<accession>A0AAE1T2W4</accession>
<dbReference type="Proteomes" id="UP001291623">
    <property type="component" value="Unassembled WGS sequence"/>
</dbReference>
<dbReference type="InterPro" id="IPR002060">
    <property type="entry name" value="Squ/phyt_synthse"/>
</dbReference>
<comment type="pathway">
    <text evidence="2">Carotenoid biosynthesis; phytoene biosynthesis; all-trans-phytoene from geranylgeranyl diphosphate: step 1/1.</text>
</comment>
<reference evidence="8" key="1">
    <citation type="submission" date="2023-12" db="EMBL/GenBank/DDBJ databases">
        <title>Genome assembly of Anisodus tanguticus.</title>
        <authorList>
            <person name="Wang Y.-J."/>
        </authorList>
    </citation>
    <scope>NUCLEOTIDE SEQUENCE</scope>
    <source>
        <strain evidence="8">KB-2021</strain>
        <tissue evidence="8">Leaf</tissue>
    </source>
</reference>
<dbReference type="SFLD" id="SFLDG01018">
    <property type="entry name" value="Squalene/Phytoene_Synthase_Lik"/>
    <property type="match status" value="1"/>
</dbReference>
<dbReference type="GO" id="GO:0004311">
    <property type="term" value="F:geranylgeranyl diphosphate synthase activity"/>
    <property type="evidence" value="ECO:0007669"/>
    <property type="project" value="InterPro"/>
</dbReference>
<dbReference type="SFLD" id="SFLDS00005">
    <property type="entry name" value="Isoprenoid_Synthase_Type_I"/>
    <property type="match status" value="1"/>
</dbReference>
<evidence type="ECO:0000256" key="6">
    <source>
        <dbReference type="ARBA" id="ARBA00022746"/>
    </source>
</evidence>